<name>A0A1M5PQ81_9SPHI</name>
<organism evidence="2 3">
    <name type="scientific">Pedobacter caeni</name>
    <dbReference type="NCBI Taxonomy" id="288992"/>
    <lineage>
        <taxon>Bacteria</taxon>
        <taxon>Pseudomonadati</taxon>
        <taxon>Bacteroidota</taxon>
        <taxon>Sphingobacteriia</taxon>
        <taxon>Sphingobacteriales</taxon>
        <taxon>Sphingobacteriaceae</taxon>
        <taxon>Pedobacter</taxon>
    </lineage>
</organism>
<keyword evidence="3" id="KW-1185">Reference proteome</keyword>
<dbReference type="Gene3D" id="3.40.50.2000">
    <property type="entry name" value="Glycogen Phosphorylase B"/>
    <property type="match status" value="2"/>
</dbReference>
<dbReference type="RefSeq" id="WP_073239003.1">
    <property type="nucleotide sequence ID" value="NZ_FQUQ01000010.1"/>
</dbReference>
<proteinExistence type="predicted"/>
<dbReference type="STRING" id="288992.SAMN04488522_11042"/>
<dbReference type="InterPro" id="IPR003331">
    <property type="entry name" value="UDP_GlcNAc_Epimerase_2_dom"/>
</dbReference>
<feature type="domain" description="UDP-N-acetylglucosamine 2-epimerase" evidence="1">
    <location>
        <begin position="21"/>
        <end position="363"/>
    </location>
</feature>
<dbReference type="AlphaFoldDB" id="A0A1M5PQ81"/>
<dbReference type="NCBIfam" id="TIGR03568">
    <property type="entry name" value="NeuC_NnaA"/>
    <property type="match status" value="1"/>
</dbReference>
<dbReference type="PANTHER" id="PTHR43174">
    <property type="entry name" value="UDP-N-ACETYLGLUCOSAMINE 2-EPIMERASE"/>
    <property type="match status" value="1"/>
</dbReference>
<reference evidence="3" key="1">
    <citation type="submission" date="2016-11" db="EMBL/GenBank/DDBJ databases">
        <authorList>
            <person name="Varghese N."/>
            <person name="Submissions S."/>
        </authorList>
    </citation>
    <scope>NUCLEOTIDE SEQUENCE [LARGE SCALE GENOMIC DNA]</scope>
    <source>
        <strain evidence="3">DSM 16990</strain>
    </source>
</reference>
<dbReference type="EMBL" id="FQUQ01000010">
    <property type="protein sequence ID" value="SHH03830.1"/>
    <property type="molecule type" value="Genomic_DNA"/>
</dbReference>
<gene>
    <name evidence="2" type="ORF">SAMN04488522_11042</name>
</gene>
<sequence>MRIALISCGRSDYSIYYPLMKAIQAEKMFELNIIAFGTHVSSFYGHTIDEFYKDGFEVNYKLESLILGDSQEAIATSMGLTTMKFAAIWAKEKYDLVMVLGDRFEMFAAISAVVPFNIPVAHLHGGETTLGAIDDRFRHAITAMSTYHFTSTEGHRQRVIAITNDDQHVYNVGALALDNIRQMELFDKDAFLEKYQIDLNKPTYLSTYHPETVSLDKNIAYIETLFEVFKSSSDKQIVITMPNADTMGSQIRKRILELSAGRTNVIPVENLGIKGYYSCMKYSELLIGNTSSGIIEAASFGKYVINLGDRQKGREAGDNVFHTEVKYETIMNVLETISKLPLRNSYNIYGTGETTSKIISILKELN</sequence>
<accession>A0A1M5PQ81</accession>
<dbReference type="InterPro" id="IPR029767">
    <property type="entry name" value="WecB-like"/>
</dbReference>
<protein>
    <submittedName>
        <fullName evidence="2">GDP/UDP-N,N'-diacetylbacillosamine 2-epimerase (Hydrolysing)</fullName>
    </submittedName>
</protein>
<dbReference type="Proteomes" id="UP000184287">
    <property type="component" value="Unassembled WGS sequence"/>
</dbReference>
<evidence type="ECO:0000313" key="3">
    <source>
        <dbReference type="Proteomes" id="UP000184287"/>
    </source>
</evidence>
<evidence type="ECO:0000259" key="1">
    <source>
        <dbReference type="Pfam" id="PF02350"/>
    </source>
</evidence>
<dbReference type="InterPro" id="IPR020004">
    <property type="entry name" value="UDP-GlcNAc_Epase"/>
</dbReference>
<dbReference type="Pfam" id="PF02350">
    <property type="entry name" value="Epimerase_2"/>
    <property type="match status" value="1"/>
</dbReference>
<dbReference type="GO" id="GO:0004553">
    <property type="term" value="F:hydrolase activity, hydrolyzing O-glycosyl compounds"/>
    <property type="evidence" value="ECO:0007669"/>
    <property type="project" value="InterPro"/>
</dbReference>
<evidence type="ECO:0000313" key="2">
    <source>
        <dbReference type="EMBL" id="SHH03830.1"/>
    </source>
</evidence>
<dbReference type="SUPFAM" id="SSF53756">
    <property type="entry name" value="UDP-Glycosyltransferase/glycogen phosphorylase"/>
    <property type="match status" value="1"/>
</dbReference>
<dbReference type="PANTHER" id="PTHR43174:SF3">
    <property type="entry name" value="UDP-N-ACETYLGLUCOSAMINE 2-EPIMERASE"/>
    <property type="match status" value="1"/>
</dbReference>
<dbReference type="GO" id="GO:0006047">
    <property type="term" value="P:UDP-N-acetylglucosamine metabolic process"/>
    <property type="evidence" value="ECO:0007669"/>
    <property type="project" value="InterPro"/>
</dbReference>
<dbReference type="OrthoDB" id="9803238at2"/>